<dbReference type="Proteomes" id="UP000622580">
    <property type="component" value="Unassembled WGS sequence"/>
</dbReference>
<gene>
    <name evidence="2" type="ORF">JKL49_20020</name>
</gene>
<comment type="caution">
    <text evidence="2">The sequence shown here is derived from an EMBL/GenBank/DDBJ whole genome shotgun (WGS) entry which is preliminary data.</text>
</comment>
<evidence type="ECO:0000256" key="1">
    <source>
        <dbReference type="SAM" id="Phobius"/>
    </source>
</evidence>
<organism evidence="2 3">
    <name type="scientific">Phenylobacterium glaciei</name>
    <dbReference type="NCBI Taxonomy" id="2803784"/>
    <lineage>
        <taxon>Bacteria</taxon>
        <taxon>Pseudomonadati</taxon>
        <taxon>Pseudomonadota</taxon>
        <taxon>Alphaproteobacteria</taxon>
        <taxon>Caulobacterales</taxon>
        <taxon>Caulobacteraceae</taxon>
        <taxon>Phenylobacterium</taxon>
    </lineage>
</organism>
<dbReference type="EMBL" id="JAGSGD010000002">
    <property type="protein sequence ID" value="MBR7621690.1"/>
    <property type="molecule type" value="Genomic_DNA"/>
</dbReference>
<feature type="transmembrane region" description="Helical" evidence="1">
    <location>
        <begin position="35"/>
        <end position="54"/>
    </location>
</feature>
<evidence type="ECO:0000313" key="2">
    <source>
        <dbReference type="EMBL" id="MBR7621690.1"/>
    </source>
</evidence>
<keyword evidence="3" id="KW-1185">Reference proteome</keyword>
<sequence length="92" mass="9411">MTHLAGGLLALAAVLVCIARHTAGKPPLWRSKVAFVGSVLCLIAGGVLVALDPLAIGETPVVIIAVLCLFEGAMALISLMAAAGRPQPRWLS</sequence>
<reference evidence="2" key="1">
    <citation type="submission" date="2021-04" db="EMBL/GenBank/DDBJ databases">
        <title>Draft genome assembly of strain Phenylobacterium sp. 20VBR1 using MiniION and Illumina platforms.</title>
        <authorList>
            <person name="Thomas F.A."/>
            <person name="Krishnan K.P."/>
            <person name="Sinha R.K."/>
        </authorList>
    </citation>
    <scope>NUCLEOTIDE SEQUENCE</scope>
    <source>
        <strain evidence="2">20VBR1</strain>
    </source>
</reference>
<feature type="transmembrane region" description="Helical" evidence="1">
    <location>
        <begin position="61"/>
        <end position="83"/>
    </location>
</feature>
<name>A0A941HYR9_9CAUL</name>
<keyword evidence="1" id="KW-0812">Transmembrane</keyword>
<proteinExistence type="predicted"/>
<dbReference type="AlphaFoldDB" id="A0A941HYR9"/>
<evidence type="ECO:0000313" key="3">
    <source>
        <dbReference type="Proteomes" id="UP000622580"/>
    </source>
</evidence>
<keyword evidence="1" id="KW-0472">Membrane</keyword>
<protein>
    <submittedName>
        <fullName evidence="2">Uncharacterized protein</fullName>
    </submittedName>
</protein>
<accession>A0A941HYR9</accession>
<keyword evidence="1" id="KW-1133">Transmembrane helix</keyword>
<dbReference type="RefSeq" id="WP_215343198.1">
    <property type="nucleotide sequence ID" value="NZ_JAGSGD010000002.1"/>
</dbReference>